<dbReference type="PROSITE" id="PS51635">
    <property type="entry name" value="PNPLA"/>
    <property type="match status" value="1"/>
</dbReference>
<dbReference type="SUPFAM" id="SSF52151">
    <property type="entry name" value="FabD/lysophospholipase-like"/>
    <property type="match status" value="1"/>
</dbReference>
<keyword evidence="3 4" id="KW-0443">Lipid metabolism</keyword>
<gene>
    <name evidence="7" type="ORF">ACU52_12225</name>
</gene>
<dbReference type="AlphaFoldDB" id="A0A8E1QXD2"/>
<dbReference type="InterPro" id="IPR016035">
    <property type="entry name" value="Acyl_Trfase/lysoPLipase"/>
</dbReference>
<reference evidence="7 8" key="1">
    <citation type="submission" date="2015-06" db="EMBL/GenBank/DDBJ databases">
        <title>Prevotella sp. 109, sp. nov., a novel member of the family Prevotellaceae isolated from human faeces.</title>
        <authorList>
            <person name="Shkoporov A.N."/>
            <person name="Chaplin A.V."/>
            <person name="Kafarskaia L.I."/>
            <person name="Efimov B.A."/>
        </authorList>
    </citation>
    <scope>NUCLEOTIDE SEQUENCE [LARGE SCALE GENOMIC DNA]</scope>
    <source>
        <strain evidence="7 8">109</strain>
    </source>
</reference>
<dbReference type="InterPro" id="IPR002641">
    <property type="entry name" value="PNPLA_dom"/>
</dbReference>
<keyword evidence="1 4" id="KW-0378">Hydrolase</keyword>
<evidence type="ECO:0000256" key="5">
    <source>
        <dbReference type="SAM" id="SignalP"/>
    </source>
</evidence>
<feature type="short sequence motif" description="DGA/G" evidence="4">
    <location>
        <begin position="214"/>
        <end position="216"/>
    </location>
</feature>
<feature type="active site" description="Nucleophile" evidence="4">
    <location>
        <position position="68"/>
    </location>
</feature>
<dbReference type="PANTHER" id="PTHR14226">
    <property type="entry name" value="NEUROPATHY TARGET ESTERASE/SWISS CHEESE D.MELANOGASTER"/>
    <property type="match status" value="1"/>
</dbReference>
<evidence type="ECO:0000259" key="6">
    <source>
        <dbReference type="PROSITE" id="PS51635"/>
    </source>
</evidence>
<sequence length="741" mass="82681">MKSKLRLLAVILTALLFVPANAEEVQDSCRSRVAVVLSGGGAKGMAHIGVLRVLERAGIPVDIITGTSMGALIGGLYSIGYDAATLDSLVKVQDWKTLLSDKVDVSNQSLAEREKQNTYLLSRPLSIARKARNAAGGLISGTNLSQLFTRLTVGYHDSISFADLPIPFACVATNIVDNTEYDMYGGHLSTAMRASMAIPGVFTPVRKDSMVLVDGGLRNNYPADIAKRMGADIIIGVSVQSDNRTAAELQSGPAILMQIVDINCKNKFDENWAMTDIPIKVNVKGYSSASFTRAAIDTLIARGEEAAMQQWEKIVALQQRLASEGYIHAARASRPVPTSSELTFKIDSVCFDRIVASDRNYIMSKYRLNKGDSVSVKRIEEAITALGVNFLYTNPGYTLNKSGKGYVLRISADDKRTSRVNLGVRFDTEEMVALQANVSHQIKARIPVIMELTGRLGKRMMARLDAQINPLHYGKIGLSYVFRHDDTNIYEGGKRDYNFTYNQHSVNLQLLSFNIRNFSVDVNVKMDFYDFHDMLSGPSSEYETLDNVHFYSYIFRMNYNSEDRWFFTTRGARFNAGYGYYTDNFISHGDEPGLSVADFMWRMSFPLNSRFVLQPMVSGRFLIGNDIPLIMRNSIGGMHPGMYLEQQQPFAGIGHIEFVDNMLLTAQLMAQQRIMDNNYIIGRLSFGQRGDKLRNLFEKGPMTGCEIAYYYNSMFGPIGASLGYSSRTEEPYFYVNLGFQF</sequence>
<feature type="domain" description="PNPLA" evidence="6">
    <location>
        <begin position="35"/>
        <end position="227"/>
    </location>
</feature>
<dbReference type="EMBL" id="LFQU01000029">
    <property type="protein sequence ID" value="KOO67679.1"/>
    <property type="molecule type" value="Genomic_DNA"/>
</dbReference>
<dbReference type="Pfam" id="PF01734">
    <property type="entry name" value="Patatin"/>
    <property type="match status" value="1"/>
</dbReference>
<accession>A0A8E1QXD2</accession>
<dbReference type="RefSeq" id="WP_053398983.1">
    <property type="nucleotide sequence ID" value="NZ_DBGCYH010000063.1"/>
</dbReference>
<dbReference type="Gene3D" id="3.40.1090.10">
    <property type="entry name" value="Cytosolic phospholipase A2 catalytic domain"/>
    <property type="match status" value="2"/>
</dbReference>
<dbReference type="CDD" id="cd07205">
    <property type="entry name" value="Pat_PNPLA6_PNPLA7_NTE1_like"/>
    <property type="match status" value="1"/>
</dbReference>
<dbReference type="PANTHER" id="PTHR14226:SF76">
    <property type="entry name" value="NTE FAMILY PROTEIN RSSA"/>
    <property type="match status" value="1"/>
</dbReference>
<feature type="signal peptide" evidence="5">
    <location>
        <begin position="1"/>
        <end position="22"/>
    </location>
</feature>
<evidence type="ECO:0000256" key="2">
    <source>
        <dbReference type="ARBA" id="ARBA00022963"/>
    </source>
</evidence>
<dbReference type="Pfam" id="PF19143">
    <property type="entry name" value="Omp85_2"/>
    <property type="match status" value="1"/>
</dbReference>
<feature type="short sequence motif" description="GXSXG" evidence="4">
    <location>
        <begin position="66"/>
        <end position="70"/>
    </location>
</feature>
<comment type="caution">
    <text evidence="7">The sequence shown here is derived from an EMBL/GenBank/DDBJ whole genome shotgun (WGS) entry which is preliminary data.</text>
</comment>
<dbReference type="Gene3D" id="2.40.160.50">
    <property type="entry name" value="membrane protein fhac: a member of the omp85/tpsb transporter family"/>
    <property type="match status" value="1"/>
</dbReference>
<evidence type="ECO:0000256" key="4">
    <source>
        <dbReference type="PROSITE-ProRule" id="PRU01161"/>
    </source>
</evidence>
<dbReference type="InterPro" id="IPR043864">
    <property type="entry name" value="Omp85-like_dom"/>
</dbReference>
<dbReference type="InterPro" id="IPR050301">
    <property type="entry name" value="NTE"/>
</dbReference>
<dbReference type="GO" id="GO:0016787">
    <property type="term" value="F:hydrolase activity"/>
    <property type="evidence" value="ECO:0007669"/>
    <property type="project" value="UniProtKB-UniRule"/>
</dbReference>
<evidence type="ECO:0000256" key="1">
    <source>
        <dbReference type="ARBA" id="ARBA00022801"/>
    </source>
</evidence>
<feature type="short sequence motif" description="GXGXXG" evidence="4">
    <location>
        <begin position="39"/>
        <end position="44"/>
    </location>
</feature>
<feature type="active site" description="Proton acceptor" evidence="4">
    <location>
        <position position="214"/>
    </location>
</feature>
<keyword evidence="8" id="KW-1185">Reference proteome</keyword>
<proteinExistence type="predicted"/>
<organism evidence="7 8">
    <name type="scientific">Xylanibacter rarus</name>
    <dbReference type="NCBI Taxonomy" id="1676614"/>
    <lineage>
        <taxon>Bacteria</taxon>
        <taxon>Pseudomonadati</taxon>
        <taxon>Bacteroidota</taxon>
        <taxon>Bacteroidia</taxon>
        <taxon>Bacteroidales</taxon>
        <taxon>Prevotellaceae</taxon>
        <taxon>Xylanibacter</taxon>
    </lineage>
</organism>
<dbReference type="Proteomes" id="UP000036951">
    <property type="component" value="Unassembled WGS sequence"/>
</dbReference>
<evidence type="ECO:0000313" key="7">
    <source>
        <dbReference type="EMBL" id="KOO67679.1"/>
    </source>
</evidence>
<dbReference type="OrthoDB" id="9770965at2"/>
<feature type="chain" id="PRO_5034518332" description="PNPLA domain-containing protein" evidence="5">
    <location>
        <begin position="23"/>
        <end position="741"/>
    </location>
</feature>
<name>A0A8E1QXD2_9BACT</name>
<evidence type="ECO:0000256" key="3">
    <source>
        <dbReference type="ARBA" id="ARBA00023098"/>
    </source>
</evidence>
<keyword evidence="2 4" id="KW-0442">Lipid degradation</keyword>
<evidence type="ECO:0000313" key="8">
    <source>
        <dbReference type="Proteomes" id="UP000036951"/>
    </source>
</evidence>
<protein>
    <recommendedName>
        <fullName evidence="6">PNPLA domain-containing protein</fullName>
    </recommendedName>
</protein>
<dbReference type="GO" id="GO:0016042">
    <property type="term" value="P:lipid catabolic process"/>
    <property type="evidence" value="ECO:0007669"/>
    <property type="project" value="UniProtKB-UniRule"/>
</dbReference>
<keyword evidence="5" id="KW-0732">Signal</keyword>